<dbReference type="InterPro" id="IPR020095">
    <property type="entry name" value="PsdUridine_synth_TruA_C"/>
</dbReference>
<feature type="binding site" evidence="19">
    <location>
        <position position="207"/>
    </location>
    <ligand>
        <name>substrate</name>
    </ligand>
</feature>
<comment type="similarity">
    <text evidence="3">Belongs to the tRNA pseudouridine synthase TruA family.</text>
</comment>
<dbReference type="InterPro" id="IPR020103">
    <property type="entry name" value="PsdUridine_synth_cat_dom_sf"/>
</dbReference>
<evidence type="ECO:0000256" key="4">
    <source>
        <dbReference type="ARBA" id="ARBA00022664"/>
    </source>
</evidence>
<dbReference type="GO" id="GO:0005634">
    <property type="term" value="C:nucleus"/>
    <property type="evidence" value="ECO:0007669"/>
    <property type="project" value="UniProtKB-SubCell"/>
</dbReference>
<dbReference type="PANTHER" id="PTHR11142:SF4">
    <property type="entry name" value="PSEUDOURIDYLATE SYNTHASE 1 HOMOLOG"/>
    <property type="match status" value="1"/>
</dbReference>
<evidence type="ECO:0000256" key="6">
    <source>
        <dbReference type="ARBA" id="ARBA00023235"/>
    </source>
</evidence>
<evidence type="ECO:0000256" key="17">
    <source>
        <dbReference type="ARBA" id="ARBA00081344"/>
    </source>
</evidence>
<dbReference type="GO" id="GO:0006397">
    <property type="term" value="P:mRNA processing"/>
    <property type="evidence" value="ECO:0007669"/>
    <property type="project" value="UniProtKB-KW"/>
</dbReference>
<evidence type="ECO:0000256" key="12">
    <source>
        <dbReference type="ARBA" id="ARBA00066509"/>
    </source>
</evidence>
<dbReference type="GO" id="GO:0160147">
    <property type="term" value="F:tRNA pseudouridine(38-40) synthase activity"/>
    <property type="evidence" value="ECO:0007669"/>
    <property type="project" value="UniProtKB-EC"/>
</dbReference>
<accession>A0A9P0T857</accession>
<dbReference type="FunFam" id="3.30.70.580:FF:000002">
    <property type="entry name" value="tRNA pseudouridine synthase"/>
    <property type="match status" value="1"/>
</dbReference>
<feature type="active site" description="Nucleophile" evidence="18">
    <location>
        <position position="153"/>
    </location>
</feature>
<comment type="catalytic activity">
    <reaction evidence="9">
        <text>uridine(38/39/40) in tRNA = pseudouridine(38/39/40) in tRNA</text>
        <dbReference type="Rhea" id="RHEA:22376"/>
        <dbReference type="Rhea" id="RHEA-COMP:10085"/>
        <dbReference type="Rhea" id="RHEA-COMP:10087"/>
        <dbReference type="ChEBI" id="CHEBI:65314"/>
        <dbReference type="ChEBI" id="CHEBI:65315"/>
        <dbReference type="EC" id="5.4.99.12"/>
    </reaction>
</comment>
<dbReference type="EC" id="5.4.99.12" evidence="12"/>
<evidence type="ECO:0000256" key="3">
    <source>
        <dbReference type="ARBA" id="ARBA00009375"/>
    </source>
</evidence>
<feature type="compositionally biased region" description="Polar residues" evidence="20">
    <location>
        <begin position="483"/>
        <end position="492"/>
    </location>
</feature>
<dbReference type="CDD" id="cd02568">
    <property type="entry name" value="PseudoU_synth_PUS1_PUS2"/>
    <property type="match status" value="1"/>
</dbReference>
<evidence type="ECO:0000256" key="5">
    <source>
        <dbReference type="ARBA" id="ARBA00022694"/>
    </source>
</evidence>
<comment type="catalytic activity">
    <reaction evidence="8">
        <text>a uridine in tRNA = a pseudouridine in tRNA</text>
        <dbReference type="Rhea" id="RHEA:54572"/>
        <dbReference type="Rhea" id="RHEA-COMP:13339"/>
        <dbReference type="Rhea" id="RHEA-COMP:13934"/>
        <dbReference type="ChEBI" id="CHEBI:65314"/>
        <dbReference type="ChEBI" id="CHEBI:65315"/>
    </reaction>
</comment>
<keyword evidence="6" id="KW-0413">Isomerase</keyword>
<evidence type="ECO:0000256" key="19">
    <source>
        <dbReference type="PIRSR" id="PIRSR641708-2"/>
    </source>
</evidence>
<keyword evidence="5" id="KW-0819">tRNA processing</keyword>
<dbReference type="InterPro" id="IPR020097">
    <property type="entry name" value="PsdUridine_synth_TruA_a/b_dom"/>
</dbReference>
<evidence type="ECO:0000313" key="22">
    <source>
        <dbReference type="EMBL" id="CAH4027426.1"/>
    </source>
</evidence>
<comment type="subcellular location">
    <subcellularLocation>
        <location evidence="2">Nucleus</location>
    </subcellularLocation>
</comment>
<protein>
    <recommendedName>
        <fullName evidence="13">Pseudouridylate synthase 1 homolog</fullName>
        <ecNumber evidence="12">5.4.99.12</ecNumber>
    </recommendedName>
    <alternativeName>
        <fullName evidence="14">tRNA pseudouridine synthase 1</fullName>
    </alternativeName>
    <alternativeName>
        <fullName evidence="17">tRNA pseudouridine(38-40) synthase</fullName>
    </alternativeName>
    <alternativeName>
        <fullName evidence="15">tRNA pseudouridylate synthase I</fullName>
    </alternativeName>
    <alternativeName>
        <fullName evidence="16">tRNA-uridine isomerase I</fullName>
    </alternativeName>
</protein>
<evidence type="ECO:0000256" key="11">
    <source>
        <dbReference type="ARBA" id="ARBA00064589"/>
    </source>
</evidence>
<comment type="catalytic activity">
    <reaction evidence="1">
        <text>a uridine in mRNA = a pseudouridine in mRNA</text>
        <dbReference type="Rhea" id="RHEA:56644"/>
        <dbReference type="Rhea" id="RHEA-COMP:14658"/>
        <dbReference type="Rhea" id="RHEA-COMP:14659"/>
        <dbReference type="ChEBI" id="CHEBI:65314"/>
        <dbReference type="ChEBI" id="CHEBI:65315"/>
    </reaction>
</comment>
<dbReference type="NCBIfam" id="TIGR00071">
    <property type="entry name" value="hisT_truA"/>
    <property type="match status" value="1"/>
</dbReference>
<dbReference type="InterPro" id="IPR041708">
    <property type="entry name" value="PUS1/PUS2-like"/>
</dbReference>
<dbReference type="GO" id="GO:0003723">
    <property type="term" value="F:RNA binding"/>
    <property type="evidence" value="ECO:0007669"/>
    <property type="project" value="InterPro"/>
</dbReference>
<dbReference type="FunFam" id="3.30.70.660:FF:000002">
    <property type="entry name" value="tRNA pseudouridine synthase"/>
    <property type="match status" value="1"/>
</dbReference>
<sequence>MSVRLFQRFISSIKQNLPKHAKLVKTGPLKLQIETMSVATKEIENDDQLVDKQRTRFQQRQRKRQWEFNEKKKDNGECEAKRPCDQPFERIKRKKMAMLLGYCGVDYFGMQRNPGVKTIEEDLLQALLGAKYITEEDFANQQNAQFQRSSRTDKGVSAARQVVSVKLPLEVNVDEINKRLPECIRVFGIKRVTNKFNSKSKCNARTYSYTLPTFVFEPSVCSDQERKVYRISAEKQNLVNQLLGHYKGTKSYHNFTEKKHHQDPSASRYMMSFTMKKIFIESEVEFAELLVKGQSFMLHQIRKMVGLVIAIARGLADQGMMDKAFGKEKVMIPTAPGLGLMLDKVHYERYDTRYKDSHESLTWEDLDDTIEKFKIEHIHPNVVKGEIEGRNMAHWLEKIEKHSFDPNDYVMDDKDDNIQDDDDDDDEKVDADIENDANERVIDIDKNNADRNVCDTDIKNGEKVVEKIDSNNSDRVVKHNDGNTDSTDVNSVSEDKKESPCVQ</sequence>
<dbReference type="EMBL" id="CALOZG010000005">
    <property type="protein sequence ID" value="CAH4027426.1"/>
    <property type="molecule type" value="Genomic_DNA"/>
</dbReference>
<organism evidence="22 23">
    <name type="scientific">Pieris brassicae</name>
    <name type="common">White butterfly</name>
    <name type="synonym">Large white butterfly</name>
    <dbReference type="NCBI Taxonomy" id="7116"/>
    <lineage>
        <taxon>Eukaryota</taxon>
        <taxon>Metazoa</taxon>
        <taxon>Ecdysozoa</taxon>
        <taxon>Arthropoda</taxon>
        <taxon>Hexapoda</taxon>
        <taxon>Insecta</taxon>
        <taxon>Pterygota</taxon>
        <taxon>Neoptera</taxon>
        <taxon>Endopterygota</taxon>
        <taxon>Lepidoptera</taxon>
        <taxon>Glossata</taxon>
        <taxon>Ditrysia</taxon>
        <taxon>Papilionoidea</taxon>
        <taxon>Pieridae</taxon>
        <taxon>Pierinae</taxon>
        <taxon>Pieris</taxon>
    </lineage>
</organism>
<evidence type="ECO:0000256" key="18">
    <source>
        <dbReference type="PIRSR" id="PIRSR641708-1"/>
    </source>
</evidence>
<evidence type="ECO:0000256" key="2">
    <source>
        <dbReference type="ARBA" id="ARBA00004123"/>
    </source>
</evidence>
<evidence type="ECO:0000256" key="7">
    <source>
        <dbReference type="ARBA" id="ARBA00023242"/>
    </source>
</evidence>
<dbReference type="Gene3D" id="3.30.70.660">
    <property type="entry name" value="Pseudouridine synthase I, catalytic domain, C-terminal subdomain"/>
    <property type="match status" value="1"/>
</dbReference>
<comment type="caution">
    <text evidence="22">The sequence shown here is derived from an EMBL/GenBank/DDBJ whole genome shotgun (WGS) entry which is preliminary data.</text>
</comment>
<gene>
    <name evidence="22" type="ORF">PIBRA_LOCUS4639</name>
</gene>
<name>A0A9P0T857_PIEBR</name>
<dbReference type="GO" id="GO:0031119">
    <property type="term" value="P:tRNA pseudouridine synthesis"/>
    <property type="evidence" value="ECO:0007669"/>
    <property type="project" value="InterPro"/>
</dbReference>
<evidence type="ECO:0000259" key="21">
    <source>
        <dbReference type="Pfam" id="PF01416"/>
    </source>
</evidence>
<dbReference type="OrthoDB" id="10256309at2759"/>
<dbReference type="Gene3D" id="3.30.70.580">
    <property type="entry name" value="Pseudouridine synthase I, catalytic domain, N-terminal subdomain"/>
    <property type="match status" value="1"/>
</dbReference>
<dbReference type="InterPro" id="IPR020094">
    <property type="entry name" value="TruA/RsuA/RluB/E/F_N"/>
</dbReference>
<comment type="subunit">
    <text evidence="11">Monomer. Forms a complex with RARG and the SRA1 RNA in the nucleus.</text>
</comment>
<keyword evidence="23" id="KW-1185">Reference proteome</keyword>
<keyword evidence="4" id="KW-0507">mRNA processing</keyword>
<dbReference type="AlphaFoldDB" id="A0A9P0T857"/>
<proteinExistence type="inferred from homology"/>
<evidence type="ECO:0000256" key="14">
    <source>
        <dbReference type="ARBA" id="ARBA00075153"/>
    </source>
</evidence>
<reference evidence="22" key="1">
    <citation type="submission" date="2022-05" db="EMBL/GenBank/DDBJ databases">
        <authorList>
            <person name="Okamura Y."/>
        </authorList>
    </citation>
    <scope>NUCLEOTIDE SEQUENCE</scope>
</reference>
<feature type="compositionally biased region" description="Basic and acidic residues" evidence="20">
    <location>
        <begin position="493"/>
        <end position="503"/>
    </location>
</feature>
<dbReference type="Pfam" id="PF01416">
    <property type="entry name" value="PseudoU_synth_1"/>
    <property type="match status" value="1"/>
</dbReference>
<dbReference type="InterPro" id="IPR001406">
    <property type="entry name" value="PsdUridine_synth_TruA"/>
</dbReference>
<comment type="function">
    <text evidence="10">Pseudouridylate synthase that catalyzes pseudouridylation of tRNAs and mRNAs. Acts on positions 27/28 in the anticodon stem and also positions 34 and 36 in the anticodon of an intron containing tRNA. Also catalyzes pseudouridylation of mRNAs: mediates pseudouridylation of mRNAs with the consensus sequence 5'-UGUAG-3'. Acts as a regulator of pre-mRNA splicing by mediating pseudouridylation of pre-mRNAs at locations associated with alternatively spliced regions. Pseudouridylation of pre-mRNAs near splice sites directly regulates mRNA splicing and mRNA 3'-end processing. Involved in regulation of nuclear receptor activity through pseudouridylation of SRA1 mRNA.</text>
</comment>
<evidence type="ECO:0000256" key="13">
    <source>
        <dbReference type="ARBA" id="ARBA00068582"/>
    </source>
</evidence>
<keyword evidence="7" id="KW-0539">Nucleus</keyword>
<evidence type="ECO:0000256" key="16">
    <source>
        <dbReference type="ARBA" id="ARBA00080849"/>
    </source>
</evidence>
<feature type="region of interest" description="Disordered" evidence="20">
    <location>
        <begin position="465"/>
        <end position="503"/>
    </location>
</feature>
<dbReference type="GO" id="GO:1990481">
    <property type="term" value="P:mRNA pseudouridine synthesis"/>
    <property type="evidence" value="ECO:0007669"/>
    <property type="project" value="TreeGrafter"/>
</dbReference>
<dbReference type="Proteomes" id="UP001152562">
    <property type="component" value="Unassembled WGS sequence"/>
</dbReference>
<dbReference type="PANTHER" id="PTHR11142">
    <property type="entry name" value="PSEUDOURIDYLATE SYNTHASE"/>
    <property type="match status" value="1"/>
</dbReference>
<feature type="domain" description="Pseudouridine synthase I TruA alpha/beta" evidence="21">
    <location>
        <begin position="245"/>
        <end position="348"/>
    </location>
</feature>
<evidence type="ECO:0000313" key="23">
    <source>
        <dbReference type="Proteomes" id="UP001152562"/>
    </source>
</evidence>
<feature type="compositionally biased region" description="Acidic residues" evidence="20">
    <location>
        <begin position="413"/>
        <end position="429"/>
    </location>
</feature>
<evidence type="ECO:0000256" key="1">
    <source>
        <dbReference type="ARBA" id="ARBA00001166"/>
    </source>
</evidence>
<evidence type="ECO:0000256" key="15">
    <source>
        <dbReference type="ARBA" id="ARBA00079087"/>
    </source>
</evidence>
<evidence type="ECO:0000256" key="10">
    <source>
        <dbReference type="ARBA" id="ARBA00053709"/>
    </source>
</evidence>
<evidence type="ECO:0000256" key="8">
    <source>
        <dbReference type="ARBA" id="ARBA00036943"/>
    </source>
</evidence>
<evidence type="ECO:0000256" key="9">
    <source>
        <dbReference type="ARBA" id="ARBA00052184"/>
    </source>
</evidence>
<dbReference type="SUPFAM" id="SSF55120">
    <property type="entry name" value="Pseudouridine synthase"/>
    <property type="match status" value="1"/>
</dbReference>
<feature type="region of interest" description="Disordered" evidence="20">
    <location>
        <begin position="406"/>
        <end position="429"/>
    </location>
</feature>
<evidence type="ECO:0000256" key="20">
    <source>
        <dbReference type="SAM" id="MobiDB-lite"/>
    </source>
</evidence>